<evidence type="ECO:0000256" key="9">
    <source>
        <dbReference type="SAM" id="Phobius"/>
    </source>
</evidence>
<dbReference type="GO" id="GO:0051117">
    <property type="term" value="F:ATPase binding"/>
    <property type="evidence" value="ECO:0007669"/>
    <property type="project" value="TreeGrafter"/>
</dbReference>
<keyword evidence="8" id="KW-0175">Coiled coil</keyword>
<protein>
    <submittedName>
        <fullName evidence="10">ATPase</fullName>
    </submittedName>
</protein>
<evidence type="ECO:0000313" key="10">
    <source>
        <dbReference type="EMBL" id="MBC5651943.1"/>
    </source>
</evidence>
<feature type="transmembrane region" description="Helical" evidence="9">
    <location>
        <begin position="511"/>
        <end position="530"/>
    </location>
</feature>
<dbReference type="PANTHER" id="PTHR11629:SF63">
    <property type="entry name" value="V-TYPE PROTON ATPASE SUBUNIT A"/>
    <property type="match status" value="1"/>
</dbReference>
<evidence type="ECO:0000256" key="5">
    <source>
        <dbReference type="ARBA" id="ARBA00022989"/>
    </source>
</evidence>
<dbReference type="PANTHER" id="PTHR11629">
    <property type="entry name" value="VACUOLAR PROTON ATPASES"/>
    <property type="match status" value="1"/>
</dbReference>
<feature type="transmembrane region" description="Helical" evidence="9">
    <location>
        <begin position="399"/>
        <end position="423"/>
    </location>
</feature>
<keyword evidence="5 9" id="KW-1133">Transmembrane helix</keyword>
<evidence type="ECO:0000256" key="2">
    <source>
        <dbReference type="ARBA" id="ARBA00009904"/>
    </source>
</evidence>
<feature type="transmembrane region" description="Helical" evidence="9">
    <location>
        <begin position="542"/>
        <end position="565"/>
    </location>
</feature>
<keyword evidence="4 9" id="KW-0812">Transmembrane</keyword>
<gene>
    <name evidence="10" type="ORF">H8S54_12705</name>
</gene>
<evidence type="ECO:0000256" key="3">
    <source>
        <dbReference type="ARBA" id="ARBA00022448"/>
    </source>
</evidence>
<dbReference type="InterPro" id="IPR002490">
    <property type="entry name" value="V-ATPase_116kDa_su"/>
</dbReference>
<keyword evidence="6" id="KW-0406">Ion transport</keyword>
<name>A0A8I0AF35_9FIRM</name>
<feature type="transmembrane region" description="Helical" evidence="9">
    <location>
        <begin position="482"/>
        <end position="505"/>
    </location>
</feature>
<dbReference type="RefSeq" id="WP_117851010.1">
    <property type="nucleotide sequence ID" value="NZ_JACOOT010000030.1"/>
</dbReference>
<dbReference type="GO" id="GO:0046961">
    <property type="term" value="F:proton-transporting ATPase activity, rotational mechanism"/>
    <property type="evidence" value="ECO:0007669"/>
    <property type="project" value="InterPro"/>
</dbReference>
<dbReference type="Proteomes" id="UP000652847">
    <property type="component" value="Unassembled WGS sequence"/>
</dbReference>
<comment type="caution">
    <text evidence="10">The sequence shown here is derived from an EMBL/GenBank/DDBJ whole genome shotgun (WGS) entry which is preliminary data.</text>
</comment>
<evidence type="ECO:0000256" key="1">
    <source>
        <dbReference type="ARBA" id="ARBA00004141"/>
    </source>
</evidence>
<dbReference type="GO" id="GO:0033179">
    <property type="term" value="C:proton-transporting V-type ATPase, V0 domain"/>
    <property type="evidence" value="ECO:0007669"/>
    <property type="project" value="InterPro"/>
</dbReference>
<reference evidence="10 11" key="1">
    <citation type="submission" date="2020-08" db="EMBL/GenBank/DDBJ databases">
        <title>Genome public.</title>
        <authorList>
            <person name="Liu C."/>
            <person name="Sun Q."/>
        </authorList>
    </citation>
    <scope>NUCLEOTIDE SEQUENCE [LARGE SCALE GENOMIC DNA]</scope>
    <source>
        <strain evidence="10 11">BX17</strain>
    </source>
</reference>
<comment type="similarity">
    <text evidence="2">Belongs to the V-ATPase 116 kDa subunit family.</text>
</comment>
<dbReference type="GO" id="GO:0016471">
    <property type="term" value="C:vacuolar proton-transporting V-type ATPase complex"/>
    <property type="evidence" value="ECO:0007669"/>
    <property type="project" value="TreeGrafter"/>
</dbReference>
<feature type="transmembrane region" description="Helical" evidence="9">
    <location>
        <begin position="577"/>
        <end position="597"/>
    </location>
</feature>
<keyword evidence="7 9" id="KW-0472">Membrane</keyword>
<evidence type="ECO:0000313" key="11">
    <source>
        <dbReference type="Proteomes" id="UP000652847"/>
    </source>
</evidence>
<feature type="transmembrane region" description="Helical" evidence="9">
    <location>
        <begin position="604"/>
        <end position="627"/>
    </location>
</feature>
<accession>A0A8I0AF35</accession>
<sequence>MIEKMKFVSITGPREDIDRVVNNYLSRYEIHLENALTELTDVKNLSPYLEINPYKEALSTIGSFYEEVENPEQASAKKLPIEKALSLVQQIKDEADVLNKTRQELEEKRDSLSESLRIIYPFRNVDFDVQSILKMRYIHYRFGRIEKDYFEKFKTYIYDNLDTIFIKCDEDERYIWGIYFVPVHEAQRIHAVYSAMHFEKIYVPDQYDGTAKAAFTALEAEYKKTIADLDANKAARKAFFKKYASDIASSKLTLSQFSRNFDIRKLAACTHGDNSADASADYKPKEPFYILCGWMTEKDAKAFQNDISGDARIFCLIDENEQEDAHKTPPTKLKNPKLFKPFEMYTKMYGLPAYGEMDPTWFIALTYSFIFGAMFGDAGQGLVLLIGGFLLYKFKHIDLAGIISCAGIFSTFFGFMFGSFFGFEDIIEPVWLRPMDAMMDVPFIGKLNTVFIIAIGFGMGIILLCMIFNIMNSLKAKDTEKVWFDTNSVAGLVFYGSAVIVIALFMTGHKLPGGIVLCIMFILPLLVMFLKEPLTNLVEKKPAAFEGGVGMFIVQGFFEMFEVLLSYFSNTLSFVRIGAYAVSHAAMMQVVLMLAGAENGSPNWVVIVLGNIFVCGLEGLIVGIQVLRLEYYEMFSRFYKGSGRKFEPFRSDAEAK</sequence>
<evidence type="ECO:0000256" key="7">
    <source>
        <dbReference type="ARBA" id="ARBA00023136"/>
    </source>
</evidence>
<keyword evidence="3" id="KW-0813">Transport</keyword>
<dbReference type="GO" id="GO:0007035">
    <property type="term" value="P:vacuolar acidification"/>
    <property type="evidence" value="ECO:0007669"/>
    <property type="project" value="TreeGrafter"/>
</dbReference>
<keyword evidence="11" id="KW-1185">Reference proteome</keyword>
<dbReference type="EMBL" id="JACOOT010000030">
    <property type="protein sequence ID" value="MBC5651943.1"/>
    <property type="molecule type" value="Genomic_DNA"/>
</dbReference>
<proteinExistence type="inferred from homology"/>
<dbReference type="AlphaFoldDB" id="A0A8I0AF35"/>
<feature type="transmembrane region" description="Helical" evidence="9">
    <location>
        <begin position="361"/>
        <end position="392"/>
    </location>
</feature>
<feature type="coiled-coil region" evidence="8">
    <location>
        <begin position="81"/>
        <end position="115"/>
    </location>
</feature>
<feature type="transmembrane region" description="Helical" evidence="9">
    <location>
        <begin position="443"/>
        <end position="470"/>
    </location>
</feature>
<dbReference type="Pfam" id="PF01496">
    <property type="entry name" value="V_ATPase_I"/>
    <property type="match status" value="1"/>
</dbReference>
<evidence type="ECO:0000256" key="6">
    <source>
        <dbReference type="ARBA" id="ARBA00023065"/>
    </source>
</evidence>
<organism evidence="10 11">
    <name type="scientific">Blautia segnis</name>
    <dbReference type="NCBI Taxonomy" id="2763030"/>
    <lineage>
        <taxon>Bacteria</taxon>
        <taxon>Bacillati</taxon>
        <taxon>Bacillota</taxon>
        <taxon>Clostridia</taxon>
        <taxon>Lachnospirales</taxon>
        <taxon>Lachnospiraceae</taxon>
        <taxon>Blautia</taxon>
    </lineage>
</organism>
<evidence type="ECO:0000256" key="4">
    <source>
        <dbReference type="ARBA" id="ARBA00022692"/>
    </source>
</evidence>
<comment type="subcellular location">
    <subcellularLocation>
        <location evidence="1">Membrane</location>
        <topology evidence="1">Multi-pass membrane protein</topology>
    </subcellularLocation>
</comment>
<evidence type="ECO:0000256" key="8">
    <source>
        <dbReference type="SAM" id="Coils"/>
    </source>
</evidence>